<dbReference type="Proteomes" id="UP000295132">
    <property type="component" value="Unassembled WGS sequence"/>
</dbReference>
<dbReference type="SUPFAM" id="SSF55785">
    <property type="entry name" value="PYP-like sensor domain (PAS domain)"/>
    <property type="match status" value="1"/>
</dbReference>
<dbReference type="EMBL" id="SMYO01000004">
    <property type="protein sequence ID" value="TDK62268.1"/>
    <property type="molecule type" value="Genomic_DNA"/>
</dbReference>
<dbReference type="SMART" id="SM00091">
    <property type="entry name" value="PAS"/>
    <property type="match status" value="1"/>
</dbReference>
<dbReference type="PANTHER" id="PTHR32071">
    <property type="entry name" value="TRANSCRIPTIONAL REGULATORY PROTEIN"/>
    <property type="match status" value="1"/>
</dbReference>
<accession>A0A4R5VTN5</accession>
<dbReference type="PROSITE" id="PS50112">
    <property type="entry name" value="PAS"/>
    <property type="match status" value="1"/>
</dbReference>
<dbReference type="InterPro" id="IPR000014">
    <property type="entry name" value="PAS"/>
</dbReference>
<dbReference type="InterPro" id="IPR027417">
    <property type="entry name" value="P-loop_NTPase"/>
</dbReference>
<dbReference type="InterPro" id="IPR035965">
    <property type="entry name" value="PAS-like_dom_sf"/>
</dbReference>
<evidence type="ECO:0000256" key="5">
    <source>
        <dbReference type="ARBA" id="ARBA00023163"/>
    </source>
</evidence>
<dbReference type="NCBIfam" id="TIGR00229">
    <property type="entry name" value="sensory_box"/>
    <property type="match status" value="1"/>
</dbReference>
<evidence type="ECO:0000256" key="4">
    <source>
        <dbReference type="ARBA" id="ARBA00023015"/>
    </source>
</evidence>
<feature type="domain" description="PAC" evidence="10">
    <location>
        <begin position="74"/>
        <end position="126"/>
    </location>
</feature>
<dbReference type="NCBIfam" id="TIGR04381">
    <property type="entry name" value="HTH_TypR"/>
    <property type="match status" value="1"/>
</dbReference>
<sequence>MNLTLDDSILLKHILEHSFDEIFIADASGMVLYTSQSTEKVFGIPSEQIVNHNIFELENQGMFSPSVIANVLRTQKKDTLIQETKHNRKLIISGYPIYDSTGELVGALSVSRDVTEFEYLKKENEQVAKALKLYQEEIAKLKKQAANPFFLRNSKMEKVFDIVSKVTNLSVTVLLEGESGVGKNHIAHMIHQMSTKENHPFIEVNCGAIPESLFESELFGYEEGAFTGSKKGGKKGYFEAAGEGTLFLDEIGELPMNLQVKLLSVLQNQTLMRLGGSKKVEVKCRIICATNQNLEILIKERKFREDLYYRINVVKIEIPPLRERKEEIIPLIYKITEEMNRKYEMNKHFTPAMIAWLSQQIWPGNVRELRNYIEKKIITSSGIEIGIEVEDEEDQNKMITESNEMTLNDYIETIEKEYIVRMYQKFPSSIKLAEKLGISQSTANRKIRKYVDGGSQF</sequence>
<dbReference type="RefSeq" id="WP_133333994.1">
    <property type="nucleotide sequence ID" value="NZ_SMYO01000004.1"/>
</dbReference>
<feature type="domain" description="PAS" evidence="9">
    <location>
        <begin position="7"/>
        <end position="57"/>
    </location>
</feature>
<comment type="caution">
    <text evidence="11">The sequence shown here is derived from an EMBL/GenBank/DDBJ whole genome shotgun (WGS) entry which is preliminary data.</text>
</comment>
<dbReference type="SMART" id="SM00382">
    <property type="entry name" value="AAA"/>
    <property type="match status" value="1"/>
</dbReference>
<dbReference type="Gene3D" id="1.10.10.60">
    <property type="entry name" value="Homeodomain-like"/>
    <property type="match status" value="1"/>
</dbReference>
<evidence type="ECO:0000256" key="6">
    <source>
        <dbReference type="ARBA" id="ARBA00029500"/>
    </source>
</evidence>
<evidence type="ECO:0000313" key="12">
    <source>
        <dbReference type="Proteomes" id="UP000295132"/>
    </source>
</evidence>
<evidence type="ECO:0000259" key="9">
    <source>
        <dbReference type="PROSITE" id="PS50112"/>
    </source>
</evidence>
<evidence type="ECO:0000259" key="10">
    <source>
        <dbReference type="PROSITE" id="PS50113"/>
    </source>
</evidence>
<feature type="domain" description="Sigma-54 factor interaction" evidence="8">
    <location>
        <begin position="149"/>
        <end position="378"/>
    </location>
</feature>
<evidence type="ECO:0000259" key="8">
    <source>
        <dbReference type="PROSITE" id="PS50045"/>
    </source>
</evidence>
<dbReference type="PROSITE" id="PS00688">
    <property type="entry name" value="SIGMA54_INTERACT_3"/>
    <property type="match status" value="1"/>
</dbReference>
<name>A0A4R5VTN5_9BACI</name>
<gene>
    <name evidence="11" type="ORF">E2K98_09430</name>
</gene>
<dbReference type="InterPro" id="IPR002078">
    <property type="entry name" value="Sigma_54_int"/>
</dbReference>
<protein>
    <recommendedName>
        <fullName evidence="6">HTH-type transcriptional regulatory protein TyrR</fullName>
    </recommendedName>
</protein>
<keyword evidence="3" id="KW-0067">ATP-binding</keyword>
<dbReference type="InterPro" id="IPR025662">
    <property type="entry name" value="Sigma_54_int_dom_ATP-bd_1"/>
</dbReference>
<keyword evidence="7" id="KW-0175">Coiled coil</keyword>
<dbReference type="CDD" id="cd00130">
    <property type="entry name" value="PAS"/>
    <property type="match status" value="1"/>
</dbReference>
<dbReference type="InterPro" id="IPR003593">
    <property type="entry name" value="AAA+_ATPase"/>
</dbReference>
<evidence type="ECO:0000313" key="11">
    <source>
        <dbReference type="EMBL" id="TDK62268.1"/>
    </source>
</evidence>
<dbReference type="PANTHER" id="PTHR32071:SF57">
    <property type="entry name" value="C4-DICARBOXYLATE TRANSPORT TRANSCRIPTIONAL REGULATORY PROTEIN DCTD"/>
    <property type="match status" value="1"/>
</dbReference>
<proteinExistence type="predicted"/>
<organism evidence="11 12">
    <name type="scientific">Bacillus salipaludis</name>
    <dbReference type="NCBI Taxonomy" id="2547811"/>
    <lineage>
        <taxon>Bacteria</taxon>
        <taxon>Bacillati</taxon>
        <taxon>Bacillota</taxon>
        <taxon>Bacilli</taxon>
        <taxon>Bacillales</taxon>
        <taxon>Bacillaceae</taxon>
        <taxon>Bacillus</taxon>
    </lineage>
</organism>
<dbReference type="AlphaFoldDB" id="A0A4R5VTN5"/>
<evidence type="ECO:0000256" key="2">
    <source>
        <dbReference type="ARBA" id="ARBA00022797"/>
    </source>
</evidence>
<dbReference type="Gene3D" id="3.30.450.20">
    <property type="entry name" value="PAS domain"/>
    <property type="match status" value="1"/>
</dbReference>
<dbReference type="Pfam" id="PF13426">
    <property type="entry name" value="PAS_9"/>
    <property type="match status" value="1"/>
</dbReference>
<evidence type="ECO:0000256" key="3">
    <source>
        <dbReference type="ARBA" id="ARBA00022840"/>
    </source>
</evidence>
<dbReference type="Pfam" id="PF00158">
    <property type="entry name" value="Sigma54_activat"/>
    <property type="match status" value="1"/>
</dbReference>
<dbReference type="SUPFAM" id="SSF46689">
    <property type="entry name" value="Homeodomain-like"/>
    <property type="match status" value="1"/>
</dbReference>
<dbReference type="PROSITE" id="PS00675">
    <property type="entry name" value="SIGMA54_INTERACT_1"/>
    <property type="match status" value="1"/>
</dbReference>
<reference evidence="11 12" key="1">
    <citation type="submission" date="2019-03" db="EMBL/GenBank/DDBJ databases">
        <title>Bacillus niacini sp. nov. a Nicotinate-Metabolizing Mesophile Isolated from Soil.</title>
        <authorList>
            <person name="Zhang G."/>
        </authorList>
    </citation>
    <scope>NUCLEOTIDE SEQUENCE [LARGE SCALE GENOMIC DNA]</scope>
    <source>
        <strain evidence="11 12">WN066</strain>
    </source>
</reference>
<dbReference type="PROSITE" id="PS50045">
    <property type="entry name" value="SIGMA54_INTERACT_4"/>
    <property type="match status" value="1"/>
</dbReference>
<evidence type="ECO:0000256" key="7">
    <source>
        <dbReference type="SAM" id="Coils"/>
    </source>
</evidence>
<dbReference type="GO" id="GO:0005524">
    <property type="term" value="F:ATP binding"/>
    <property type="evidence" value="ECO:0007669"/>
    <property type="project" value="UniProtKB-KW"/>
</dbReference>
<dbReference type="SUPFAM" id="SSF52540">
    <property type="entry name" value="P-loop containing nucleoside triphosphate hydrolases"/>
    <property type="match status" value="1"/>
</dbReference>
<dbReference type="Gene3D" id="3.40.50.300">
    <property type="entry name" value="P-loop containing nucleotide triphosphate hydrolases"/>
    <property type="match status" value="1"/>
</dbReference>
<dbReference type="InterPro" id="IPR030828">
    <property type="entry name" value="HTH_TyrR"/>
</dbReference>
<evidence type="ECO:0000256" key="1">
    <source>
        <dbReference type="ARBA" id="ARBA00022741"/>
    </source>
</evidence>
<dbReference type="PROSITE" id="PS50113">
    <property type="entry name" value="PAC"/>
    <property type="match status" value="1"/>
</dbReference>
<dbReference type="Gene3D" id="1.10.8.60">
    <property type="match status" value="1"/>
</dbReference>
<keyword evidence="1" id="KW-0547">Nucleotide-binding</keyword>
<dbReference type="InterPro" id="IPR025944">
    <property type="entry name" value="Sigma_54_int_dom_CS"/>
</dbReference>
<feature type="coiled-coil region" evidence="7">
    <location>
        <begin position="117"/>
        <end position="144"/>
    </location>
</feature>
<dbReference type="CDD" id="cd00009">
    <property type="entry name" value="AAA"/>
    <property type="match status" value="1"/>
</dbReference>
<keyword evidence="4" id="KW-0805">Transcription regulation</keyword>
<dbReference type="Pfam" id="PF25601">
    <property type="entry name" value="AAA_lid_14"/>
    <property type="match status" value="1"/>
</dbReference>
<dbReference type="InterPro" id="IPR000700">
    <property type="entry name" value="PAS-assoc_C"/>
</dbReference>
<dbReference type="Pfam" id="PF18024">
    <property type="entry name" value="HTH_50"/>
    <property type="match status" value="1"/>
</dbReference>
<keyword evidence="2" id="KW-0058">Aromatic hydrocarbons catabolism</keyword>
<dbReference type="InterPro" id="IPR009057">
    <property type="entry name" value="Homeodomain-like_sf"/>
</dbReference>
<dbReference type="InterPro" id="IPR058031">
    <property type="entry name" value="AAA_lid_NorR"/>
</dbReference>
<dbReference type="FunFam" id="3.40.50.300:FF:000006">
    <property type="entry name" value="DNA-binding transcriptional regulator NtrC"/>
    <property type="match status" value="1"/>
</dbReference>
<keyword evidence="5" id="KW-0804">Transcription</keyword>
<dbReference type="GO" id="GO:0003677">
    <property type="term" value="F:DNA binding"/>
    <property type="evidence" value="ECO:0007669"/>
    <property type="project" value="UniProtKB-KW"/>
</dbReference>
<dbReference type="GO" id="GO:0006355">
    <property type="term" value="P:regulation of DNA-templated transcription"/>
    <property type="evidence" value="ECO:0007669"/>
    <property type="project" value="InterPro"/>
</dbReference>